<evidence type="ECO:0000313" key="2">
    <source>
        <dbReference type="EMBL" id="SFH04758.1"/>
    </source>
</evidence>
<dbReference type="STRING" id="582675.SAMN05192565_12732"/>
<evidence type="ECO:0000256" key="1">
    <source>
        <dbReference type="SAM" id="Phobius"/>
    </source>
</evidence>
<accession>A0A1I2WTQ6</accession>
<keyword evidence="1" id="KW-0472">Membrane</keyword>
<keyword evidence="1" id="KW-1133">Transmembrane helix</keyword>
<name>A0A1I2WTQ6_9HYPH</name>
<reference evidence="3" key="1">
    <citation type="submission" date="2016-10" db="EMBL/GenBank/DDBJ databases">
        <authorList>
            <person name="Varghese N."/>
            <person name="Submissions S."/>
        </authorList>
    </citation>
    <scope>NUCLEOTIDE SEQUENCE [LARGE SCALE GENOMIC DNA]</scope>
    <source>
        <strain evidence="3">Gh-105</strain>
    </source>
</reference>
<sequence length="151" mass="16922">MWWGAYATLGLSFVSGLCAFLSLRLNSRREQRDRLARLPLLDFSIKLLDPTACEIDCRILNRGETRLVVESLAVEGQGWHFETRGDKGRLTFDTMPVRALIEPAERFRGTYGLRYTPSGVAPGPVTVTLSASLREQGQGRVFPLQVTRHST</sequence>
<protein>
    <submittedName>
        <fullName evidence="2">Uncharacterized protein</fullName>
    </submittedName>
</protein>
<organism evidence="2 3">
    <name type="scientific">Methylobacterium gossipiicola</name>
    <dbReference type="NCBI Taxonomy" id="582675"/>
    <lineage>
        <taxon>Bacteria</taxon>
        <taxon>Pseudomonadati</taxon>
        <taxon>Pseudomonadota</taxon>
        <taxon>Alphaproteobacteria</taxon>
        <taxon>Hyphomicrobiales</taxon>
        <taxon>Methylobacteriaceae</taxon>
        <taxon>Methylobacterium</taxon>
    </lineage>
</organism>
<keyword evidence="3" id="KW-1185">Reference proteome</keyword>
<gene>
    <name evidence="2" type="ORF">SAMN05192565_12732</name>
</gene>
<feature type="transmembrane region" description="Helical" evidence="1">
    <location>
        <begin position="6"/>
        <end position="25"/>
    </location>
</feature>
<proteinExistence type="predicted"/>
<dbReference type="Proteomes" id="UP000199229">
    <property type="component" value="Unassembled WGS sequence"/>
</dbReference>
<dbReference type="AlphaFoldDB" id="A0A1I2WTQ6"/>
<dbReference type="EMBL" id="FOPM01000027">
    <property type="protein sequence ID" value="SFH04758.1"/>
    <property type="molecule type" value="Genomic_DNA"/>
</dbReference>
<keyword evidence="1" id="KW-0812">Transmembrane</keyword>
<evidence type="ECO:0000313" key="3">
    <source>
        <dbReference type="Proteomes" id="UP000199229"/>
    </source>
</evidence>